<dbReference type="InterPro" id="IPR036388">
    <property type="entry name" value="WH-like_DNA-bd_sf"/>
</dbReference>
<organism evidence="5 6">
    <name type="scientific">Streptoalloteichus hindustanus</name>
    <dbReference type="NCBI Taxonomy" id="2017"/>
    <lineage>
        <taxon>Bacteria</taxon>
        <taxon>Bacillati</taxon>
        <taxon>Actinomycetota</taxon>
        <taxon>Actinomycetes</taxon>
        <taxon>Pseudonocardiales</taxon>
        <taxon>Pseudonocardiaceae</taxon>
        <taxon>Streptoalloteichus</taxon>
    </lineage>
</organism>
<proteinExistence type="predicted"/>
<sequence>MGTGKDDPGTVWAIPPEVCPARTVVEVLANKWVMYVMGMLRHHGAPMRFNQLRRSLPGITQKMLTQTLRMLERDGLVCRTVHPTAPPQVEYELTPLGREAGEIAHAVGEWSAAHADEILAARRDFDNRASGELEPVSP</sequence>
<evidence type="ECO:0000313" key="5">
    <source>
        <dbReference type="EMBL" id="SHF86787.1"/>
    </source>
</evidence>
<protein>
    <submittedName>
        <fullName evidence="5">Transcriptional regulator, HxlR family</fullName>
    </submittedName>
</protein>
<dbReference type="InterPro" id="IPR002577">
    <property type="entry name" value="HTH_HxlR"/>
</dbReference>
<dbReference type="Proteomes" id="UP000184501">
    <property type="component" value="Unassembled WGS sequence"/>
</dbReference>
<dbReference type="PANTHER" id="PTHR33204">
    <property type="entry name" value="TRANSCRIPTIONAL REGULATOR, MARR FAMILY"/>
    <property type="match status" value="1"/>
</dbReference>
<evidence type="ECO:0000259" key="4">
    <source>
        <dbReference type="PROSITE" id="PS51118"/>
    </source>
</evidence>
<dbReference type="SUPFAM" id="SSF46785">
    <property type="entry name" value="Winged helix' DNA-binding domain"/>
    <property type="match status" value="1"/>
</dbReference>
<dbReference type="GO" id="GO:0003677">
    <property type="term" value="F:DNA binding"/>
    <property type="evidence" value="ECO:0007669"/>
    <property type="project" value="UniProtKB-KW"/>
</dbReference>
<evidence type="ECO:0000313" key="6">
    <source>
        <dbReference type="Proteomes" id="UP000184501"/>
    </source>
</evidence>
<dbReference type="STRING" id="2017.SAMN05444320_105283"/>
<dbReference type="Gene3D" id="1.10.10.10">
    <property type="entry name" value="Winged helix-like DNA-binding domain superfamily/Winged helix DNA-binding domain"/>
    <property type="match status" value="1"/>
</dbReference>
<dbReference type="EMBL" id="FQVN01000005">
    <property type="protein sequence ID" value="SHF86787.1"/>
    <property type="molecule type" value="Genomic_DNA"/>
</dbReference>
<feature type="domain" description="HTH hxlR-type" evidence="4">
    <location>
        <begin position="19"/>
        <end position="119"/>
    </location>
</feature>
<dbReference type="AlphaFoldDB" id="A0A1M5F5J4"/>
<evidence type="ECO:0000256" key="1">
    <source>
        <dbReference type="ARBA" id="ARBA00023015"/>
    </source>
</evidence>
<dbReference type="PANTHER" id="PTHR33204:SF18">
    <property type="entry name" value="TRANSCRIPTIONAL REGULATORY PROTEIN"/>
    <property type="match status" value="1"/>
</dbReference>
<keyword evidence="3" id="KW-0804">Transcription</keyword>
<keyword evidence="6" id="KW-1185">Reference proteome</keyword>
<dbReference type="Pfam" id="PF01638">
    <property type="entry name" value="HxlR"/>
    <property type="match status" value="1"/>
</dbReference>
<gene>
    <name evidence="5" type="ORF">SAMN05444320_105283</name>
</gene>
<accession>A0A1M5F5J4</accession>
<dbReference type="InterPro" id="IPR036390">
    <property type="entry name" value="WH_DNA-bd_sf"/>
</dbReference>
<keyword evidence="2" id="KW-0238">DNA-binding</keyword>
<dbReference type="RefSeq" id="WP_268844433.1">
    <property type="nucleotide sequence ID" value="NZ_FQVN01000005.1"/>
</dbReference>
<keyword evidence="1" id="KW-0805">Transcription regulation</keyword>
<reference evidence="5 6" key="1">
    <citation type="submission" date="2016-11" db="EMBL/GenBank/DDBJ databases">
        <authorList>
            <person name="Jaros S."/>
            <person name="Januszkiewicz K."/>
            <person name="Wedrychowicz H."/>
        </authorList>
    </citation>
    <scope>NUCLEOTIDE SEQUENCE [LARGE SCALE GENOMIC DNA]</scope>
    <source>
        <strain evidence="5 6">DSM 44523</strain>
    </source>
</reference>
<evidence type="ECO:0000256" key="2">
    <source>
        <dbReference type="ARBA" id="ARBA00023125"/>
    </source>
</evidence>
<evidence type="ECO:0000256" key="3">
    <source>
        <dbReference type="ARBA" id="ARBA00023163"/>
    </source>
</evidence>
<name>A0A1M5F5J4_STRHI</name>
<dbReference type="PROSITE" id="PS51118">
    <property type="entry name" value="HTH_HXLR"/>
    <property type="match status" value="1"/>
</dbReference>